<name>A0AAD4MEB9_9BILA</name>
<evidence type="ECO:0000313" key="3">
    <source>
        <dbReference type="Proteomes" id="UP001201812"/>
    </source>
</evidence>
<proteinExistence type="predicted"/>
<evidence type="ECO:0000256" key="1">
    <source>
        <dbReference type="SAM" id="MobiDB-lite"/>
    </source>
</evidence>
<organism evidence="2 3">
    <name type="scientific">Ditylenchus destructor</name>
    <dbReference type="NCBI Taxonomy" id="166010"/>
    <lineage>
        <taxon>Eukaryota</taxon>
        <taxon>Metazoa</taxon>
        <taxon>Ecdysozoa</taxon>
        <taxon>Nematoda</taxon>
        <taxon>Chromadorea</taxon>
        <taxon>Rhabditida</taxon>
        <taxon>Tylenchina</taxon>
        <taxon>Tylenchomorpha</taxon>
        <taxon>Sphaerularioidea</taxon>
        <taxon>Anguinidae</taxon>
        <taxon>Anguininae</taxon>
        <taxon>Ditylenchus</taxon>
    </lineage>
</organism>
<comment type="caution">
    <text evidence="2">The sequence shown here is derived from an EMBL/GenBank/DDBJ whole genome shotgun (WGS) entry which is preliminary data.</text>
</comment>
<feature type="region of interest" description="Disordered" evidence="1">
    <location>
        <begin position="153"/>
        <end position="172"/>
    </location>
</feature>
<evidence type="ECO:0000313" key="2">
    <source>
        <dbReference type="EMBL" id="KAI1690864.1"/>
    </source>
</evidence>
<accession>A0AAD4MEB9</accession>
<protein>
    <submittedName>
        <fullName evidence="2">Uncharacterized protein</fullName>
    </submittedName>
</protein>
<feature type="compositionally biased region" description="Basic residues" evidence="1">
    <location>
        <begin position="260"/>
        <end position="271"/>
    </location>
</feature>
<dbReference type="AlphaFoldDB" id="A0AAD4MEB9"/>
<keyword evidence="3" id="KW-1185">Reference proteome</keyword>
<sequence>MEPEAAPREVITLYEELLDVDFVPDVDGHDMSDKVQDLNHRLEEIYEFLKKLKPEFEDHNAQENVSPEQILEELQEAHALAAPFHSNFVVHGNDIVIHQEKLKQEHGKAGKTVDEAYENTAGESNVDRAIDVGKFLLDKITRYINRLEAFKHRPNSEEAEESLHGKHNPLSEMPFAGEEMLSSEKGHKRDRNALSEMPFAGETSLSSEHHHKRNRNALTEMPFAGEESLSSENVHKRNRNSLTEMPFANEESLSTEVSGKIRKNRHGKRKQSSSSSSSSSSEEHGGKKKRGRSEHMDPGKYLKTVTSISHLAHALGRAVKISPDGQVIVNKRMLQGNDEDSRKLQKMLRQSLRMPDMRGDRREVKKATDYFLKKIMDLMGETRSRMFNMVGPKGKHADRNTEHDINLAVKNMGYAQEQMEKILRGLKSVKSLRRSANKNKKHSDQMQLFRERRPY</sequence>
<feature type="region of interest" description="Disordered" evidence="1">
    <location>
        <begin position="241"/>
        <end position="299"/>
    </location>
</feature>
<dbReference type="Proteomes" id="UP001201812">
    <property type="component" value="Unassembled WGS sequence"/>
</dbReference>
<feature type="region of interest" description="Disordered" evidence="1">
    <location>
        <begin position="432"/>
        <end position="455"/>
    </location>
</feature>
<reference evidence="2" key="1">
    <citation type="submission" date="2022-01" db="EMBL/GenBank/DDBJ databases">
        <title>Genome Sequence Resource for Two Populations of Ditylenchus destructor, the Migratory Endoparasitic Phytonematode.</title>
        <authorList>
            <person name="Zhang H."/>
            <person name="Lin R."/>
            <person name="Xie B."/>
        </authorList>
    </citation>
    <scope>NUCLEOTIDE SEQUENCE</scope>
    <source>
        <strain evidence="2">BazhouSP</strain>
    </source>
</reference>
<dbReference type="EMBL" id="JAKKPZ010001067">
    <property type="protein sequence ID" value="KAI1690864.1"/>
    <property type="molecule type" value="Genomic_DNA"/>
</dbReference>
<feature type="compositionally biased region" description="Basic residues" evidence="1">
    <location>
        <begin position="432"/>
        <end position="441"/>
    </location>
</feature>
<feature type="compositionally biased region" description="Basic and acidic residues" evidence="1">
    <location>
        <begin position="153"/>
        <end position="164"/>
    </location>
</feature>
<gene>
    <name evidence="2" type="ORF">DdX_22254</name>
</gene>